<comment type="caution">
    <text evidence="4">The sequence shown here is derived from an EMBL/GenBank/DDBJ whole genome shotgun (WGS) entry which is preliminary data.</text>
</comment>
<keyword evidence="5" id="KW-1185">Reference proteome</keyword>
<feature type="region of interest" description="Disordered" evidence="2">
    <location>
        <begin position="1"/>
        <end position="20"/>
    </location>
</feature>
<dbReference type="InterPro" id="IPR045177">
    <property type="entry name" value="FDM1-5/IDN2"/>
</dbReference>
<protein>
    <recommendedName>
        <fullName evidence="3">Factor of DNA methylation 1-5/IDN2 domain-containing protein</fullName>
    </recommendedName>
</protein>
<dbReference type="EMBL" id="CAKMRJ010004445">
    <property type="protein sequence ID" value="CAH1436286.1"/>
    <property type="molecule type" value="Genomic_DNA"/>
</dbReference>
<dbReference type="AlphaFoldDB" id="A0AAU9NEJ3"/>
<dbReference type="PANTHER" id="PTHR21596">
    <property type="entry name" value="RIBONUCLEASE P SUBUNIT P38"/>
    <property type="match status" value="1"/>
</dbReference>
<dbReference type="Gene3D" id="2.40.70.10">
    <property type="entry name" value="Acid Proteases"/>
    <property type="match status" value="1"/>
</dbReference>
<accession>A0AAU9NEJ3</accession>
<name>A0AAU9NEJ3_9ASTR</name>
<gene>
    <name evidence="4" type="ORF">LVIROSA_LOCUS22665</name>
</gene>
<organism evidence="4 5">
    <name type="scientific">Lactuca virosa</name>
    <dbReference type="NCBI Taxonomy" id="75947"/>
    <lineage>
        <taxon>Eukaryota</taxon>
        <taxon>Viridiplantae</taxon>
        <taxon>Streptophyta</taxon>
        <taxon>Embryophyta</taxon>
        <taxon>Tracheophyta</taxon>
        <taxon>Spermatophyta</taxon>
        <taxon>Magnoliopsida</taxon>
        <taxon>eudicotyledons</taxon>
        <taxon>Gunneridae</taxon>
        <taxon>Pentapetalae</taxon>
        <taxon>asterids</taxon>
        <taxon>campanulids</taxon>
        <taxon>Asterales</taxon>
        <taxon>Asteraceae</taxon>
        <taxon>Cichorioideae</taxon>
        <taxon>Cichorieae</taxon>
        <taxon>Lactucinae</taxon>
        <taxon>Lactuca</taxon>
    </lineage>
</organism>
<dbReference type="PANTHER" id="PTHR21596:SF23">
    <property type="entry name" value="FACTOR OF DNA METHYLATION 4"/>
    <property type="match status" value="1"/>
</dbReference>
<evidence type="ECO:0000256" key="1">
    <source>
        <dbReference type="SAM" id="Coils"/>
    </source>
</evidence>
<evidence type="ECO:0000259" key="3">
    <source>
        <dbReference type="Pfam" id="PF03469"/>
    </source>
</evidence>
<evidence type="ECO:0000313" key="5">
    <source>
        <dbReference type="Proteomes" id="UP001157418"/>
    </source>
</evidence>
<dbReference type="GO" id="GO:0080188">
    <property type="term" value="P:gene silencing by siRNA-directed DNA methylation"/>
    <property type="evidence" value="ECO:0007669"/>
    <property type="project" value="InterPro"/>
</dbReference>
<dbReference type="InterPro" id="IPR005379">
    <property type="entry name" value="FDM1-5/IDN2_XH"/>
</dbReference>
<proteinExistence type="predicted"/>
<dbReference type="Pfam" id="PF03469">
    <property type="entry name" value="XH"/>
    <property type="match status" value="1"/>
</dbReference>
<dbReference type="InterPro" id="IPR021109">
    <property type="entry name" value="Peptidase_aspartic_dom_sf"/>
</dbReference>
<evidence type="ECO:0000256" key="2">
    <source>
        <dbReference type="SAM" id="MobiDB-lite"/>
    </source>
</evidence>
<evidence type="ECO:0000313" key="4">
    <source>
        <dbReference type="EMBL" id="CAH1436286.1"/>
    </source>
</evidence>
<dbReference type="Proteomes" id="UP001157418">
    <property type="component" value="Unassembled WGS sequence"/>
</dbReference>
<feature type="domain" description="Factor of DNA methylation 1-5/IDN2" evidence="3">
    <location>
        <begin position="289"/>
        <end position="347"/>
    </location>
</feature>
<dbReference type="SUPFAM" id="SSF50630">
    <property type="entry name" value="Acid proteases"/>
    <property type="match status" value="1"/>
</dbReference>
<reference evidence="4 5" key="1">
    <citation type="submission" date="2022-01" db="EMBL/GenBank/DDBJ databases">
        <authorList>
            <person name="Xiong W."/>
            <person name="Schranz E."/>
        </authorList>
    </citation>
    <scope>NUCLEOTIDE SEQUENCE [LARGE SCALE GENOMIC DNA]</scope>
</reference>
<sequence length="403" mass="46369">MIPSRMSNSRCSTSQTGDLTKPDRAIDEIFGFGQQGLSVIAQLSSQGIAPDAFSHCLVGNGGGGGILVLGQIIEPTMVYTPLIQSQSRWVFGVESVCETGLPKYQYKSELSNDFCYETERREDLENVKMVQEKENVQLKRINTEYEKIKLQLEDHEKKLRAREVINDCENKKLDTEKKMKKKEKLHQKIIDLQKKLDDKQRLELEIKQMKGAMEVMKHMTHEDVEAKKNFESIKDLKEKEEELEDLEELNQSLVIKERLINDELQDARKELISDLKEICGSGRAHIGVKRMGDLDAKPFIVDAQKRCLSREDTIKFLSIWEDHLRDLSWHPFKIITIGDDYNEMYTDNSVVFHTGYGYNSQMPYGPYSPVTTVLPSVNGDAQLYLHPAQQYTFFGSPYYQIIP</sequence>
<feature type="compositionally biased region" description="Polar residues" evidence="2">
    <location>
        <begin position="1"/>
        <end position="18"/>
    </location>
</feature>
<feature type="coiled-coil region" evidence="1">
    <location>
        <begin position="121"/>
        <end position="266"/>
    </location>
</feature>
<keyword evidence="1" id="KW-0175">Coiled coil</keyword>